<dbReference type="InterPro" id="IPR019734">
    <property type="entry name" value="TPR_rpt"/>
</dbReference>
<reference evidence="2" key="1">
    <citation type="submission" date="2022-10" db="EMBL/GenBank/DDBJ databases">
        <authorList>
            <person name="Yu W.X."/>
        </authorList>
    </citation>
    <scope>NUCLEOTIDE SEQUENCE</scope>
    <source>
        <strain evidence="2">AAT</strain>
    </source>
</reference>
<gene>
    <name evidence="2" type="ORF">OM075_11035</name>
</gene>
<sequence>MKKVVLVTALVFLCKVVVLAQDVNAKIDVCKKYLMDQKYTEVIEECQVLFESDLDSVNSGLVYAFAGLANKELGNSDQAVAYLKKSIEYRVKRYDIYETFIGLTNEKNDGENYEFGLLQEAFAFPDLAYLVNPKLVNYYIKSKQYEKLIGFSDKMLESNPNDVDYLYYSAYGYQHLKQSDKAEEYFLKVLNNNPDHKNANLSLGNLYFKKASQEYNLQKKKYEKLKSPTRVDYDHYRKSLEHSKSIYEKALPYLLKVYNNEPNDNLKGVLYNVYSRLDKKELASQYKQ</sequence>
<feature type="chain" id="PRO_5042032150" description="Tetratricopeptide repeat protein" evidence="1">
    <location>
        <begin position="21"/>
        <end position="288"/>
    </location>
</feature>
<dbReference type="Proteomes" id="UP001209229">
    <property type="component" value="Unassembled WGS sequence"/>
</dbReference>
<feature type="signal peptide" evidence="1">
    <location>
        <begin position="1"/>
        <end position="20"/>
    </location>
</feature>
<proteinExistence type="predicted"/>
<dbReference type="Gene3D" id="1.25.40.10">
    <property type="entry name" value="Tetratricopeptide repeat domain"/>
    <property type="match status" value="1"/>
</dbReference>
<dbReference type="SUPFAM" id="SSF48452">
    <property type="entry name" value="TPR-like"/>
    <property type="match status" value="1"/>
</dbReference>
<evidence type="ECO:0000256" key="1">
    <source>
        <dbReference type="SAM" id="SignalP"/>
    </source>
</evidence>
<keyword evidence="1" id="KW-0732">Signal</keyword>
<comment type="caution">
    <text evidence="2">The sequence shown here is derived from an EMBL/GenBank/DDBJ whole genome shotgun (WGS) entry which is preliminary data.</text>
</comment>
<dbReference type="SMART" id="SM00028">
    <property type="entry name" value="TPR"/>
    <property type="match status" value="2"/>
</dbReference>
<protein>
    <recommendedName>
        <fullName evidence="4">Tetratricopeptide repeat protein</fullName>
    </recommendedName>
</protein>
<dbReference type="Pfam" id="PF13181">
    <property type="entry name" value="TPR_8"/>
    <property type="match status" value="2"/>
</dbReference>
<evidence type="ECO:0000313" key="3">
    <source>
        <dbReference type="Proteomes" id="UP001209229"/>
    </source>
</evidence>
<evidence type="ECO:0008006" key="4">
    <source>
        <dbReference type="Google" id="ProtNLM"/>
    </source>
</evidence>
<name>A0AAE3SF84_9BACT</name>
<keyword evidence="3" id="KW-1185">Reference proteome</keyword>
<evidence type="ECO:0000313" key="2">
    <source>
        <dbReference type="EMBL" id="MCW3787006.1"/>
    </source>
</evidence>
<organism evidence="2 3">
    <name type="scientific">Plebeiibacterium sediminum</name>
    <dbReference type="NCBI Taxonomy" id="2992112"/>
    <lineage>
        <taxon>Bacteria</taxon>
        <taxon>Pseudomonadati</taxon>
        <taxon>Bacteroidota</taxon>
        <taxon>Bacteroidia</taxon>
        <taxon>Marinilabiliales</taxon>
        <taxon>Marinilabiliaceae</taxon>
        <taxon>Plebeiibacterium</taxon>
    </lineage>
</organism>
<dbReference type="InterPro" id="IPR011990">
    <property type="entry name" value="TPR-like_helical_dom_sf"/>
</dbReference>
<dbReference type="EMBL" id="JAPDPJ010000022">
    <property type="protein sequence ID" value="MCW3787006.1"/>
    <property type="molecule type" value="Genomic_DNA"/>
</dbReference>
<accession>A0AAE3SF84</accession>
<dbReference type="RefSeq" id="WP_301190571.1">
    <property type="nucleotide sequence ID" value="NZ_JAPDPJ010000022.1"/>
</dbReference>
<dbReference type="AlphaFoldDB" id="A0AAE3SF84"/>